<organism evidence="1 2">
    <name type="scientific">Leptospira interrogans str. UI 12758</name>
    <dbReference type="NCBI Taxonomy" id="1049938"/>
    <lineage>
        <taxon>Bacteria</taxon>
        <taxon>Pseudomonadati</taxon>
        <taxon>Spirochaetota</taxon>
        <taxon>Spirochaetia</taxon>
        <taxon>Leptospirales</taxon>
        <taxon>Leptospiraceae</taxon>
        <taxon>Leptospira</taxon>
    </lineage>
</organism>
<comment type="caution">
    <text evidence="1">The sequence shown here is derived from an EMBL/GenBank/DDBJ whole genome shotgun (WGS) entry which is preliminary data.</text>
</comment>
<dbReference type="EMBL" id="AHNR02000023">
    <property type="protein sequence ID" value="EKR56137.1"/>
    <property type="molecule type" value="Genomic_DNA"/>
</dbReference>
<sequence length="39" mass="4836">MLHWILHRIQDWNSILLTMHYHDIIYDISKNDNEEKSVI</sequence>
<name>A0A0E2DKH1_LEPIR</name>
<protein>
    <submittedName>
        <fullName evidence="1">Uncharacterized protein</fullName>
    </submittedName>
</protein>
<gene>
    <name evidence="1" type="ORF">LEP1GSC105_4663</name>
</gene>
<reference evidence="1 2" key="1">
    <citation type="submission" date="2012-10" db="EMBL/GenBank/DDBJ databases">
        <authorList>
            <person name="Harkins D.M."/>
            <person name="Durkin A.S."/>
            <person name="Brinkac L.M."/>
            <person name="Haft D.H."/>
            <person name="Selengut J.D."/>
            <person name="Sanka R."/>
            <person name="DePew J."/>
            <person name="Purushe J."/>
            <person name="Chanthongthip A."/>
            <person name="Lattana O."/>
            <person name="Phetsouvanh R."/>
            <person name="Newton P.N."/>
            <person name="Vinetz J.M."/>
            <person name="Sutton G.G."/>
            <person name="Nierman W.C."/>
            <person name="Fouts D.E."/>
        </authorList>
    </citation>
    <scope>NUCLEOTIDE SEQUENCE [LARGE SCALE GENOMIC DNA]</scope>
    <source>
        <strain evidence="1 2">UI 12758</strain>
    </source>
</reference>
<proteinExistence type="predicted"/>
<dbReference type="AlphaFoldDB" id="A0A0E2DKH1"/>
<evidence type="ECO:0000313" key="2">
    <source>
        <dbReference type="Proteomes" id="UP000001340"/>
    </source>
</evidence>
<accession>A0A0E2DKH1</accession>
<dbReference type="Proteomes" id="UP000001340">
    <property type="component" value="Unassembled WGS sequence"/>
</dbReference>
<evidence type="ECO:0000313" key="1">
    <source>
        <dbReference type="EMBL" id="EKR56137.1"/>
    </source>
</evidence>